<accession>A0A9J6GT69</accession>
<feature type="transmembrane region" description="Helical" evidence="1">
    <location>
        <begin position="68"/>
        <end position="92"/>
    </location>
</feature>
<evidence type="ECO:0008006" key="4">
    <source>
        <dbReference type="Google" id="ProtNLM"/>
    </source>
</evidence>
<organism evidence="2 3">
    <name type="scientific">Haemaphysalis longicornis</name>
    <name type="common">Bush tick</name>
    <dbReference type="NCBI Taxonomy" id="44386"/>
    <lineage>
        <taxon>Eukaryota</taxon>
        <taxon>Metazoa</taxon>
        <taxon>Ecdysozoa</taxon>
        <taxon>Arthropoda</taxon>
        <taxon>Chelicerata</taxon>
        <taxon>Arachnida</taxon>
        <taxon>Acari</taxon>
        <taxon>Parasitiformes</taxon>
        <taxon>Ixodida</taxon>
        <taxon>Ixodoidea</taxon>
        <taxon>Ixodidae</taxon>
        <taxon>Haemaphysalinae</taxon>
        <taxon>Haemaphysalis</taxon>
    </lineage>
</organism>
<keyword evidence="1" id="KW-1133">Transmembrane helix</keyword>
<dbReference type="InterPro" id="IPR050327">
    <property type="entry name" value="Proton-linked_MCT"/>
</dbReference>
<evidence type="ECO:0000313" key="2">
    <source>
        <dbReference type="EMBL" id="KAH9377468.1"/>
    </source>
</evidence>
<comment type="caution">
    <text evidence="2">The sequence shown here is derived from an EMBL/GenBank/DDBJ whole genome shotgun (WGS) entry which is preliminary data.</text>
</comment>
<evidence type="ECO:0000313" key="3">
    <source>
        <dbReference type="Proteomes" id="UP000821853"/>
    </source>
</evidence>
<name>A0A9J6GT69_HAELO</name>
<dbReference type="VEuPathDB" id="VectorBase:HLOH_050074"/>
<dbReference type="Pfam" id="PF07690">
    <property type="entry name" value="MFS_1"/>
    <property type="match status" value="1"/>
</dbReference>
<keyword evidence="3" id="KW-1185">Reference proteome</keyword>
<dbReference type="Gene3D" id="1.20.1250.20">
    <property type="entry name" value="MFS general substrate transporter like domains"/>
    <property type="match status" value="1"/>
</dbReference>
<dbReference type="AlphaFoldDB" id="A0A9J6GT69"/>
<keyword evidence="1" id="KW-0812">Transmembrane</keyword>
<gene>
    <name evidence="2" type="ORF">HPB48_000685</name>
</gene>
<dbReference type="PANTHER" id="PTHR11360:SF303">
    <property type="entry name" value="MAJOR FACILITATOR SUPERFAMILY (MFS) PROFILE DOMAIN-CONTAINING PROTEIN"/>
    <property type="match status" value="1"/>
</dbReference>
<dbReference type="GO" id="GO:0008028">
    <property type="term" value="F:monocarboxylic acid transmembrane transporter activity"/>
    <property type="evidence" value="ECO:0007669"/>
    <property type="project" value="TreeGrafter"/>
</dbReference>
<dbReference type="OrthoDB" id="6498701at2759"/>
<dbReference type="SUPFAM" id="SSF103473">
    <property type="entry name" value="MFS general substrate transporter"/>
    <property type="match status" value="1"/>
</dbReference>
<feature type="transmembrane region" description="Helical" evidence="1">
    <location>
        <begin position="45"/>
        <end position="62"/>
    </location>
</feature>
<protein>
    <recommendedName>
        <fullName evidence="4">Monocarboxylate transporter</fullName>
    </recommendedName>
</protein>
<dbReference type="InterPro" id="IPR011701">
    <property type="entry name" value="MFS"/>
</dbReference>
<dbReference type="Proteomes" id="UP000821853">
    <property type="component" value="Unassembled WGS sequence"/>
</dbReference>
<dbReference type="PANTHER" id="PTHR11360">
    <property type="entry name" value="MONOCARBOXYLATE TRANSPORTER"/>
    <property type="match status" value="1"/>
</dbReference>
<sequence>MFCAVPKAATFGSLSFSGLGIGLVFGALQVYLSQHSCKYRGTAHGIMYAGAAASAIVFPYLLEYTTQLFGFRLCLLIFGLLLVNLTVITFLLDKKTWIKGTQQRQDMHAHLLLVNYPPTNFLKVRASEQHP</sequence>
<reference evidence="2 3" key="1">
    <citation type="journal article" date="2020" name="Cell">
        <title>Large-Scale Comparative Analyses of Tick Genomes Elucidate Their Genetic Diversity and Vector Capacities.</title>
        <authorList>
            <consortium name="Tick Genome and Microbiome Consortium (TIGMIC)"/>
            <person name="Jia N."/>
            <person name="Wang J."/>
            <person name="Shi W."/>
            <person name="Du L."/>
            <person name="Sun Y."/>
            <person name="Zhan W."/>
            <person name="Jiang J.F."/>
            <person name="Wang Q."/>
            <person name="Zhang B."/>
            <person name="Ji P."/>
            <person name="Bell-Sakyi L."/>
            <person name="Cui X.M."/>
            <person name="Yuan T.T."/>
            <person name="Jiang B.G."/>
            <person name="Yang W.F."/>
            <person name="Lam T.T."/>
            <person name="Chang Q.C."/>
            <person name="Ding S.J."/>
            <person name="Wang X.J."/>
            <person name="Zhu J.G."/>
            <person name="Ruan X.D."/>
            <person name="Zhao L."/>
            <person name="Wei J.T."/>
            <person name="Ye R.Z."/>
            <person name="Que T.C."/>
            <person name="Du C.H."/>
            <person name="Zhou Y.H."/>
            <person name="Cheng J.X."/>
            <person name="Dai P.F."/>
            <person name="Guo W.B."/>
            <person name="Han X.H."/>
            <person name="Huang E.J."/>
            <person name="Li L.F."/>
            <person name="Wei W."/>
            <person name="Gao Y.C."/>
            <person name="Liu J.Z."/>
            <person name="Shao H.Z."/>
            <person name="Wang X."/>
            <person name="Wang C.C."/>
            <person name="Yang T.C."/>
            <person name="Huo Q.B."/>
            <person name="Li W."/>
            <person name="Chen H.Y."/>
            <person name="Chen S.E."/>
            <person name="Zhou L.G."/>
            <person name="Ni X.B."/>
            <person name="Tian J.H."/>
            <person name="Sheng Y."/>
            <person name="Liu T."/>
            <person name="Pan Y.S."/>
            <person name="Xia L.Y."/>
            <person name="Li J."/>
            <person name="Zhao F."/>
            <person name="Cao W.C."/>
        </authorList>
    </citation>
    <scope>NUCLEOTIDE SEQUENCE [LARGE SCALE GENOMIC DNA]</scope>
    <source>
        <strain evidence="2">HaeL-2018</strain>
    </source>
</reference>
<dbReference type="EMBL" id="JABSTR010000008">
    <property type="protein sequence ID" value="KAH9377468.1"/>
    <property type="molecule type" value="Genomic_DNA"/>
</dbReference>
<evidence type="ECO:0000256" key="1">
    <source>
        <dbReference type="SAM" id="Phobius"/>
    </source>
</evidence>
<keyword evidence="1" id="KW-0472">Membrane</keyword>
<feature type="transmembrane region" description="Helical" evidence="1">
    <location>
        <begin position="12"/>
        <end position="33"/>
    </location>
</feature>
<dbReference type="InterPro" id="IPR036259">
    <property type="entry name" value="MFS_trans_sf"/>
</dbReference>
<proteinExistence type="predicted"/>